<comment type="caution">
    <text evidence="2">The sequence shown here is derived from an EMBL/GenBank/DDBJ whole genome shotgun (WGS) entry which is preliminary data.</text>
</comment>
<dbReference type="InterPro" id="IPR005199">
    <property type="entry name" value="Glyco_hydro_79"/>
</dbReference>
<dbReference type="EMBL" id="JABFTP020000001">
    <property type="protein sequence ID" value="KAL3266591.1"/>
    <property type="molecule type" value="Genomic_DNA"/>
</dbReference>
<dbReference type="PANTHER" id="PTHR46145">
    <property type="entry name" value="HEPARANASE"/>
    <property type="match status" value="1"/>
</dbReference>
<dbReference type="Pfam" id="PF03662">
    <property type="entry name" value="Glyco_hydro_79n"/>
    <property type="match status" value="1"/>
</dbReference>
<dbReference type="PANTHER" id="PTHR46145:SF4">
    <property type="entry name" value="HEPARANASE"/>
    <property type="match status" value="1"/>
</dbReference>
<dbReference type="AlphaFoldDB" id="A0ABD2MKE7"/>
<dbReference type="SUPFAM" id="SSF51445">
    <property type="entry name" value="(Trans)glycosidases"/>
    <property type="match status" value="1"/>
</dbReference>
<evidence type="ECO:0000256" key="1">
    <source>
        <dbReference type="ARBA" id="ARBA00009800"/>
    </source>
</evidence>
<keyword evidence="3" id="KW-1185">Reference proteome</keyword>
<protein>
    <recommendedName>
        <fullName evidence="4">Heparanase</fullName>
    </recommendedName>
</protein>
<gene>
    <name evidence="2" type="ORF">HHI36_010755</name>
</gene>
<dbReference type="Gene3D" id="3.20.20.80">
    <property type="entry name" value="Glycosidases"/>
    <property type="match status" value="1"/>
</dbReference>
<sequence>MSQIIFDISSIMKKYKRYNKSLLIGPDTTRPDVKSKRSIKYLTEFLENAGNVIDVISWHQYYFNGRTADAHDFLDPEIFNILAWQISKICKIKTDMNLTEKPLWLAETSSAWGGGSPLFSDRFIAGFIWLDKLGLSAKMGIDIVIRQSIFNGYYALIGDDYNPNPDYWISILYKKLVGQEVIPCYNVASKNIRLYCHCTNNIQKQSFPSVTVFGMNMQDVSAKIRIEGLSPIGPTGITPLKILSYTLTSKVSLLNKNIYLNGEILKLRGDNELPNFVPKVVDGKPYVIMPPYSIVFWVIPTKNKICYNLD</sequence>
<name>A0ABD2MKE7_9CUCU</name>
<dbReference type="InterPro" id="IPR017853">
    <property type="entry name" value="GH"/>
</dbReference>
<dbReference type="Proteomes" id="UP001516400">
    <property type="component" value="Unassembled WGS sequence"/>
</dbReference>
<accession>A0ABD2MKE7</accession>
<evidence type="ECO:0008006" key="4">
    <source>
        <dbReference type="Google" id="ProtNLM"/>
    </source>
</evidence>
<evidence type="ECO:0000313" key="2">
    <source>
        <dbReference type="EMBL" id="KAL3266591.1"/>
    </source>
</evidence>
<evidence type="ECO:0000313" key="3">
    <source>
        <dbReference type="Proteomes" id="UP001516400"/>
    </source>
</evidence>
<reference evidence="2 3" key="1">
    <citation type="journal article" date="2021" name="BMC Biol.">
        <title>Horizontally acquired antibacterial genes associated with adaptive radiation of ladybird beetles.</title>
        <authorList>
            <person name="Li H.S."/>
            <person name="Tang X.F."/>
            <person name="Huang Y.H."/>
            <person name="Xu Z.Y."/>
            <person name="Chen M.L."/>
            <person name="Du X.Y."/>
            <person name="Qiu B.Y."/>
            <person name="Chen P.T."/>
            <person name="Zhang W."/>
            <person name="Slipinski A."/>
            <person name="Escalona H.E."/>
            <person name="Waterhouse R.M."/>
            <person name="Zwick A."/>
            <person name="Pang H."/>
        </authorList>
    </citation>
    <scope>NUCLEOTIDE SEQUENCE [LARGE SCALE GENOMIC DNA]</scope>
    <source>
        <strain evidence="2">SYSU2018</strain>
    </source>
</reference>
<organism evidence="2 3">
    <name type="scientific">Cryptolaemus montrouzieri</name>
    <dbReference type="NCBI Taxonomy" id="559131"/>
    <lineage>
        <taxon>Eukaryota</taxon>
        <taxon>Metazoa</taxon>
        <taxon>Ecdysozoa</taxon>
        <taxon>Arthropoda</taxon>
        <taxon>Hexapoda</taxon>
        <taxon>Insecta</taxon>
        <taxon>Pterygota</taxon>
        <taxon>Neoptera</taxon>
        <taxon>Endopterygota</taxon>
        <taxon>Coleoptera</taxon>
        <taxon>Polyphaga</taxon>
        <taxon>Cucujiformia</taxon>
        <taxon>Coccinelloidea</taxon>
        <taxon>Coccinellidae</taxon>
        <taxon>Scymninae</taxon>
        <taxon>Scymnini</taxon>
        <taxon>Cryptolaemus</taxon>
    </lineage>
</organism>
<proteinExistence type="inferred from homology"/>
<comment type="similarity">
    <text evidence="1">Belongs to the glycosyl hydrolase 79 family.</text>
</comment>